<organism evidence="1 2">
    <name type="scientific">Trichinella spiralis</name>
    <name type="common">Trichina worm</name>
    <dbReference type="NCBI Taxonomy" id="6334"/>
    <lineage>
        <taxon>Eukaryota</taxon>
        <taxon>Metazoa</taxon>
        <taxon>Ecdysozoa</taxon>
        <taxon>Nematoda</taxon>
        <taxon>Enoplea</taxon>
        <taxon>Dorylaimia</taxon>
        <taxon>Trichinellida</taxon>
        <taxon>Trichinellidae</taxon>
        <taxon>Trichinella</taxon>
    </lineage>
</organism>
<protein>
    <submittedName>
        <fullName evidence="1">Uncharacterized protein</fullName>
    </submittedName>
</protein>
<evidence type="ECO:0000313" key="1">
    <source>
        <dbReference type="EMBL" id="KRY04905.1"/>
    </source>
</evidence>
<accession>A0A0V0YXC2</accession>
<reference evidence="1 2" key="1">
    <citation type="submission" date="2015-01" db="EMBL/GenBank/DDBJ databases">
        <title>Evolution of Trichinella species and genotypes.</title>
        <authorList>
            <person name="Korhonen P.K."/>
            <person name="Edoardo P."/>
            <person name="Giuseppe L.R."/>
            <person name="Gasser R.B."/>
        </authorList>
    </citation>
    <scope>NUCLEOTIDE SEQUENCE [LARGE SCALE GENOMIC DNA]</scope>
    <source>
        <strain evidence="1">ISS3</strain>
    </source>
</reference>
<dbReference type="Proteomes" id="UP000054776">
    <property type="component" value="Unassembled WGS sequence"/>
</dbReference>
<sequence>MDNDFHLSAEYVYANVKVNIADGILLRALCAIQIRK</sequence>
<keyword evidence="2" id="KW-1185">Reference proteome</keyword>
<comment type="caution">
    <text evidence="1">The sequence shown here is derived from an EMBL/GenBank/DDBJ whole genome shotgun (WGS) entry which is preliminary data.</text>
</comment>
<dbReference type="EMBL" id="JYDH01003980">
    <property type="protein sequence ID" value="KRY04905.1"/>
    <property type="molecule type" value="Genomic_DNA"/>
</dbReference>
<dbReference type="InParanoid" id="A0A0V0YXC2"/>
<evidence type="ECO:0000313" key="2">
    <source>
        <dbReference type="Proteomes" id="UP000054776"/>
    </source>
</evidence>
<name>A0A0V0YXC2_TRISP</name>
<gene>
    <name evidence="1" type="ORF">T01_13014</name>
</gene>
<dbReference type="AlphaFoldDB" id="A0A0V0YXC2"/>
<proteinExistence type="predicted"/>